<keyword evidence="1" id="KW-0547">Nucleotide-binding</keyword>
<keyword evidence="5" id="KW-1185">Reference proteome</keyword>
<organism evidence="4 5">
    <name type="scientific">Nonomuraea guangzhouensis</name>
    <dbReference type="NCBI Taxonomy" id="1291555"/>
    <lineage>
        <taxon>Bacteria</taxon>
        <taxon>Bacillati</taxon>
        <taxon>Actinomycetota</taxon>
        <taxon>Actinomycetes</taxon>
        <taxon>Streptosporangiales</taxon>
        <taxon>Streptosporangiaceae</taxon>
        <taxon>Nonomuraea</taxon>
    </lineage>
</organism>
<keyword evidence="2" id="KW-0067">ATP-binding</keyword>
<dbReference type="Pfam" id="PF00196">
    <property type="entry name" value="GerE"/>
    <property type="match status" value="1"/>
</dbReference>
<dbReference type="PANTHER" id="PTHR16305:SF35">
    <property type="entry name" value="TRANSCRIPTIONAL ACTIVATOR DOMAIN"/>
    <property type="match status" value="1"/>
</dbReference>
<evidence type="ECO:0000256" key="1">
    <source>
        <dbReference type="ARBA" id="ARBA00022741"/>
    </source>
</evidence>
<name>A0ABW4G1R0_9ACTN</name>
<feature type="domain" description="HTH luxR-type" evidence="3">
    <location>
        <begin position="847"/>
        <end position="912"/>
    </location>
</feature>
<protein>
    <submittedName>
        <fullName evidence="4">AAA family ATPase</fullName>
    </submittedName>
</protein>
<proteinExistence type="predicted"/>
<gene>
    <name evidence="4" type="ORF">ACFSJ0_05740</name>
</gene>
<comment type="caution">
    <text evidence="4">The sequence shown here is derived from an EMBL/GenBank/DDBJ whole genome shotgun (WGS) entry which is preliminary data.</text>
</comment>
<reference evidence="5" key="1">
    <citation type="journal article" date="2019" name="Int. J. Syst. Evol. Microbiol.">
        <title>The Global Catalogue of Microorganisms (GCM) 10K type strain sequencing project: providing services to taxonomists for standard genome sequencing and annotation.</title>
        <authorList>
            <consortium name="The Broad Institute Genomics Platform"/>
            <consortium name="The Broad Institute Genome Sequencing Center for Infectious Disease"/>
            <person name="Wu L."/>
            <person name="Ma J."/>
        </authorList>
    </citation>
    <scope>NUCLEOTIDE SEQUENCE [LARGE SCALE GENOMIC DNA]</scope>
    <source>
        <strain evidence="5">CGMCC 1.15399</strain>
    </source>
</reference>
<dbReference type="SMART" id="SM00421">
    <property type="entry name" value="HTH_LUXR"/>
    <property type="match status" value="1"/>
</dbReference>
<dbReference type="RefSeq" id="WP_219530218.1">
    <property type="nucleotide sequence ID" value="NZ_JAHKRM010000008.1"/>
</dbReference>
<dbReference type="PROSITE" id="PS50043">
    <property type="entry name" value="HTH_LUXR_2"/>
    <property type="match status" value="1"/>
</dbReference>
<dbReference type="PANTHER" id="PTHR16305">
    <property type="entry name" value="TESTICULAR SOLUBLE ADENYLYL CYCLASE"/>
    <property type="match status" value="1"/>
</dbReference>
<evidence type="ECO:0000256" key="2">
    <source>
        <dbReference type="ARBA" id="ARBA00022840"/>
    </source>
</evidence>
<dbReference type="Proteomes" id="UP001597097">
    <property type="component" value="Unassembled WGS sequence"/>
</dbReference>
<sequence length="913" mass="96637">MTARAVLTGPERSRDEQFVGRGRELAVLHAQLGRAFESRSGLVVVEGPAGIGKTALVHEFLANVERALVLDVSGEESEAELPYGVLGQLGAQAQPVPEPLAQLPSMGEPEHPDPLVVGAALLDLLRQLQRVAPVVMVVDGGGWADLLSLQALTFALRRLRNDRVLAIVIARESDHPRLPDGLRRLLRGSSALRLPLGGLSVRELQALSGRLGPVRLTPQAAERLHRHTKGVPLHVRALLQQVRPETLADVDAPLPAPRSYTALVRGRLAKCGPPAQRLVTAAAVLGTSAPLHLVARMAELDEPLPALEQAVAVGLLVEWRTGAGVSLGFPNPLVRAAIYDDLGPATRRRLHLLAADLVADVVHRLHHRLSAADRVDDALVGEVAEIGRSQAAAGLWSNACGCLARAVQLTQEGTERDRLIAEAVEALVAAGRPGEAAELAAQVAPAADPGVRDYALGSVALVNGRLDEAGRHLDTAWPHAKRQCGLAAGIAGRQAMAALAGGRGADAVRWAEQAGGDLVRFAELVGLGLAGRVEEGLARSGNLPAAAQSDSGELDALLGRGMLRLWSDDLSGAHEDLAGVLAVGNGRSAAFQLLVETALAQVDYRLGRWDEAVMHAESGALAADDFGQLWLAAYAHAVAALVPAARGEWDRATAHVRAARAAGHPDNLIAQLSTASADGLAATARGDHEAVIAALTPLTRTHLPWEPAMAFWPGLLADALVNAGDPDEAENVLGPWERQARDQERRSALAATARARAALQAARHASVEAESAFQTALEHSAKVDMPFEEARIQLAYGTFLRRRGRRAAAAEQLEAAQVTLSRLGALPYLEQCGLELAASGRSAPRPRDTARLGLTPQEHTVAVLISRGLTNRQAARKLVLSVKTVEYHLSHIYTKLGITSRTALIGRLSDLRE</sequence>
<evidence type="ECO:0000259" key="3">
    <source>
        <dbReference type="PROSITE" id="PS50043"/>
    </source>
</evidence>
<dbReference type="InterPro" id="IPR000792">
    <property type="entry name" value="Tscrpt_reg_LuxR_C"/>
</dbReference>
<accession>A0ABW4G1R0</accession>
<dbReference type="InterPro" id="IPR041664">
    <property type="entry name" value="AAA_16"/>
</dbReference>
<dbReference type="EMBL" id="JBHUCM010000005">
    <property type="protein sequence ID" value="MFD1536525.1"/>
    <property type="molecule type" value="Genomic_DNA"/>
</dbReference>
<evidence type="ECO:0000313" key="4">
    <source>
        <dbReference type="EMBL" id="MFD1536525.1"/>
    </source>
</evidence>
<dbReference type="CDD" id="cd06170">
    <property type="entry name" value="LuxR_C_like"/>
    <property type="match status" value="1"/>
</dbReference>
<evidence type="ECO:0000313" key="5">
    <source>
        <dbReference type="Proteomes" id="UP001597097"/>
    </source>
</evidence>
<dbReference type="Pfam" id="PF13191">
    <property type="entry name" value="AAA_16"/>
    <property type="match status" value="1"/>
</dbReference>